<reference evidence="2" key="2">
    <citation type="submission" date="2016-06" db="EMBL/GenBank/DDBJ databases">
        <title>The genome of a short-lived fish provides insights into sex chromosome evolution and the genetic control of aging.</title>
        <authorList>
            <person name="Reichwald K."/>
            <person name="Felder M."/>
            <person name="Petzold A."/>
            <person name="Koch P."/>
            <person name="Groth M."/>
            <person name="Platzer M."/>
        </authorList>
    </citation>
    <scope>NUCLEOTIDE SEQUENCE</scope>
    <source>
        <tissue evidence="2">Brain</tissue>
    </source>
</reference>
<feature type="non-terminal residue" evidence="2">
    <location>
        <position position="52"/>
    </location>
</feature>
<protein>
    <submittedName>
        <fullName evidence="2">Uncharacterized protein</fullName>
    </submittedName>
</protein>
<organism evidence="2">
    <name type="scientific">Nothobranchius kadleci</name>
    <name type="common">African annual killifish</name>
    <dbReference type="NCBI Taxonomy" id="1051664"/>
    <lineage>
        <taxon>Eukaryota</taxon>
        <taxon>Metazoa</taxon>
        <taxon>Chordata</taxon>
        <taxon>Craniata</taxon>
        <taxon>Vertebrata</taxon>
        <taxon>Euteleostomi</taxon>
        <taxon>Actinopterygii</taxon>
        <taxon>Neopterygii</taxon>
        <taxon>Teleostei</taxon>
        <taxon>Neoteleostei</taxon>
        <taxon>Acanthomorphata</taxon>
        <taxon>Ovalentaria</taxon>
        <taxon>Atherinomorphae</taxon>
        <taxon>Cyprinodontiformes</taxon>
        <taxon>Nothobranchiidae</taxon>
        <taxon>Nothobranchius</taxon>
    </lineage>
</organism>
<accession>A0A1A8BWP4</accession>
<reference evidence="2" key="1">
    <citation type="submission" date="2016-05" db="EMBL/GenBank/DDBJ databases">
        <authorList>
            <person name="Lavstsen T."/>
            <person name="Jespersen J.S."/>
        </authorList>
    </citation>
    <scope>NUCLEOTIDE SEQUENCE</scope>
    <source>
        <tissue evidence="2">Brain</tissue>
    </source>
</reference>
<name>A0A1A8BWP4_NOTKA</name>
<feature type="compositionally biased region" description="Polar residues" evidence="1">
    <location>
        <begin position="9"/>
        <end position="24"/>
    </location>
</feature>
<sequence>KNRRRPLGNISSTHMQMTRNSSPVTPKASCCSFSSLQFSHWPRKDDTVVSYL</sequence>
<dbReference type="EMBL" id="HADZ01007085">
    <property type="protein sequence ID" value="SBP71026.1"/>
    <property type="molecule type" value="Transcribed_RNA"/>
</dbReference>
<feature type="region of interest" description="Disordered" evidence="1">
    <location>
        <begin position="1"/>
        <end position="25"/>
    </location>
</feature>
<proteinExistence type="predicted"/>
<evidence type="ECO:0000313" key="2">
    <source>
        <dbReference type="EMBL" id="SBP71026.1"/>
    </source>
</evidence>
<feature type="non-terminal residue" evidence="2">
    <location>
        <position position="1"/>
    </location>
</feature>
<evidence type="ECO:0000256" key="1">
    <source>
        <dbReference type="SAM" id="MobiDB-lite"/>
    </source>
</evidence>
<gene>
    <name evidence="2" type="primary">Nfu_g_1_005476</name>
</gene>
<dbReference type="AlphaFoldDB" id="A0A1A8BWP4"/>